<organism evidence="1 2">
    <name type="scientific">Oedothorax gibbosus</name>
    <dbReference type="NCBI Taxonomy" id="931172"/>
    <lineage>
        <taxon>Eukaryota</taxon>
        <taxon>Metazoa</taxon>
        <taxon>Ecdysozoa</taxon>
        <taxon>Arthropoda</taxon>
        <taxon>Chelicerata</taxon>
        <taxon>Arachnida</taxon>
        <taxon>Araneae</taxon>
        <taxon>Araneomorphae</taxon>
        <taxon>Entelegynae</taxon>
        <taxon>Araneoidea</taxon>
        <taxon>Linyphiidae</taxon>
        <taxon>Erigoninae</taxon>
        <taxon>Oedothorax</taxon>
    </lineage>
</organism>
<protein>
    <submittedName>
        <fullName evidence="1">Uncharacterized protein</fullName>
    </submittedName>
</protein>
<name>A0AAV6UDS2_9ARAC</name>
<gene>
    <name evidence="1" type="ORF">JTE90_026044</name>
</gene>
<accession>A0AAV6UDS2</accession>
<proteinExistence type="predicted"/>
<dbReference type="EMBL" id="JAFNEN010000490">
    <property type="protein sequence ID" value="KAG8181884.1"/>
    <property type="molecule type" value="Genomic_DNA"/>
</dbReference>
<dbReference type="Proteomes" id="UP000827092">
    <property type="component" value="Unassembled WGS sequence"/>
</dbReference>
<evidence type="ECO:0000313" key="1">
    <source>
        <dbReference type="EMBL" id="KAG8181884.1"/>
    </source>
</evidence>
<keyword evidence="2" id="KW-1185">Reference proteome</keyword>
<comment type="caution">
    <text evidence="1">The sequence shown here is derived from an EMBL/GenBank/DDBJ whole genome shotgun (WGS) entry which is preliminary data.</text>
</comment>
<reference evidence="1 2" key="1">
    <citation type="journal article" date="2022" name="Nat. Ecol. Evol.">
        <title>A masculinizing supergene underlies an exaggerated male reproductive morph in a spider.</title>
        <authorList>
            <person name="Hendrickx F."/>
            <person name="De Corte Z."/>
            <person name="Sonet G."/>
            <person name="Van Belleghem S.M."/>
            <person name="Kostlbacher S."/>
            <person name="Vangestel C."/>
        </authorList>
    </citation>
    <scope>NUCLEOTIDE SEQUENCE [LARGE SCALE GENOMIC DNA]</scope>
    <source>
        <strain evidence="1">W744_W776</strain>
    </source>
</reference>
<evidence type="ECO:0000313" key="2">
    <source>
        <dbReference type="Proteomes" id="UP000827092"/>
    </source>
</evidence>
<sequence length="248" mass="27985">MCLAHTTHTHPFLIASRRTLYRPSLPLPLIDPLPLSSLASNDPAALHPPSHLHLSLNNRSTDCAFRIITTQIKASSVLRKFLLQRPLKNEKDIKLMYSNRLPSFRYKLRPPTFRSGIHLHICVPGAGPSSPRVPSEDTDPCGTALDPQNILLTPIPVKKLPHKKMIPPAPHTKWRLAKFPVRGRKTGSRWQGHLKRRRPHETAIVTSHRHRFLLQGNENSKKKGIFERKTIRGLPRRGGLSGQQVLVG</sequence>
<dbReference type="AlphaFoldDB" id="A0AAV6UDS2"/>